<keyword evidence="1" id="KW-1133">Transmembrane helix</keyword>
<feature type="transmembrane region" description="Helical" evidence="1">
    <location>
        <begin position="57"/>
        <end position="79"/>
    </location>
</feature>
<sequence length="158" mass="17846">MIQRIQTVWLFLASLTILLLFLFPYLQYFDNFGTAMAIKITGIYQGITDGIIQTESFILQTIATVLVALLPLVIIFFYADRKKQLQLSYLNLFLIILMGIWLYFTAAEATTTVNKTLQLENIGIGALLIPIAGVFILLAIKGIRKDEKLIKSVDRLRG</sequence>
<protein>
    <submittedName>
        <fullName evidence="2">DUF4293 domain-containing protein</fullName>
    </submittedName>
</protein>
<feature type="transmembrane region" description="Helical" evidence="1">
    <location>
        <begin position="124"/>
        <end position="143"/>
    </location>
</feature>
<dbReference type="Pfam" id="PF14126">
    <property type="entry name" value="DUF4293"/>
    <property type="match status" value="1"/>
</dbReference>
<organism evidence="2 3">
    <name type="scientific">Albibacterium profundi</name>
    <dbReference type="NCBI Taxonomy" id="3134906"/>
    <lineage>
        <taxon>Bacteria</taxon>
        <taxon>Pseudomonadati</taxon>
        <taxon>Bacteroidota</taxon>
        <taxon>Sphingobacteriia</taxon>
        <taxon>Sphingobacteriales</taxon>
        <taxon>Sphingobacteriaceae</taxon>
        <taxon>Albibacterium</taxon>
    </lineage>
</organism>
<accession>A0ABV5CF55</accession>
<gene>
    <name evidence="2" type="ORF">WKR92_10175</name>
</gene>
<comment type="caution">
    <text evidence="2">The sequence shown here is derived from an EMBL/GenBank/DDBJ whole genome shotgun (WGS) entry which is preliminary data.</text>
</comment>
<keyword evidence="1" id="KW-0472">Membrane</keyword>
<evidence type="ECO:0000256" key="1">
    <source>
        <dbReference type="SAM" id="Phobius"/>
    </source>
</evidence>
<reference evidence="2 3" key="1">
    <citation type="submission" date="2024-04" db="EMBL/GenBank/DDBJ databases">
        <title>Albibacterium profundi sp. nov., isolated from sediment of the Challenger Deep of Mariana Trench.</title>
        <authorList>
            <person name="Wang Y."/>
        </authorList>
    </citation>
    <scope>NUCLEOTIDE SEQUENCE [LARGE SCALE GENOMIC DNA]</scope>
    <source>
        <strain evidence="2 3">RHL897</strain>
    </source>
</reference>
<keyword evidence="3" id="KW-1185">Reference proteome</keyword>
<dbReference type="InterPro" id="IPR025635">
    <property type="entry name" value="DUF4293"/>
</dbReference>
<dbReference type="Proteomes" id="UP001580928">
    <property type="component" value="Unassembled WGS sequence"/>
</dbReference>
<feature type="transmembrane region" description="Helical" evidence="1">
    <location>
        <begin position="7"/>
        <end position="26"/>
    </location>
</feature>
<evidence type="ECO:0000313" key="2">
    <source>
        <dbReference type="EMBL" id="MFB5946199.1"/>
    </source>
</evidence>
<proteinExistence type="predicted"/>
<keyword evidence="1" id="KW-0812">Transmembrane</keyword>
<name>A0ABV5CF55_9SPHI</name>
<evidence type="ECO:0000313" key="3">
    <source>
        <dbReference type="Proteomes" id="UP001580928"/>
    </source>
</evidence>
<feature type="transmembrane region" description="Helical" evidence="1">
    <location>
        <begin position="86"/>
        <end position="104"/>
    </location>
</feature>
<dbReference type="RefSeq" id="WP_375557726.1">
    <property type="nucleotide sequence ID" value="NZ_JBBVGT010000002.1"/>
</dbReference>
<dbReference type="EMBL" id="JBBVGT010000002">
    <property type="protein sequence ID" value="MFB5946199.1"/>
    <property type="molecule type" value="Genomic_DNA"/>
</dbReference>